<reference evidence="1" key="2">
    <citation type="journal article" date="2015" name="Data Brief">
        <title>Shoot transcriptome of the giant reed, Arundo donax.</title>
        <authorList>
            <person name="Barrero R.A."/>
            <person name="Guerrero F.D."/>
            <person name="Moolhuijzen P."/>
            <person name="Goolsby J.A."/>
            <person name="Tidwell J."/>
            <person name="Bellgard S.E."/>
            <person name="Bellgard M.I."/>
        </authorList>
    </citation>
    <scope>NUCLEOTIDE SEQUENCE</scope>
    <source>
        <tissue evidence="1">Shoot tissue taken approximately 20 cm above the soil surface</tissue>
    </source>
</reference>
<organism evidence="1">
    <name type="scientific">Arundo donax</name>
    <name type="common">Giant reed</name>
    <name type="synonym">Donax arundinaceus</name>
    <dbReference type="NCBI Taxonomy" id="35708"/>
    <lineage>
        <taxon>Eukaryota</taxon>
        <taxon>Viridiplantae</taxon>
        <taxon>Streptophyta</taxon>
        <taxon>Embryophyta</taxon>
        <taxon>Tracheophyta</taxon>
        <taxon>Spermatophyta</taxon>
        <taxon>Magnoliopsida</taxon>
        <taxon>Liliopsida</taxon>
        <taxon>Poales</taxon>
        <taxon>Poaceae</taxon>
        <taxon>PACMAD clade</taxon>
        <taxon>Arundinoideae</taxon>
        <taxon>Arundineae</taxon>
        <taxon>Arundo</taxon>
    </lineage>
</organism>
<accession>A0A0A9CBP9</accession>
<name>A0A0A9CBP9_ARUDO</name>
<sequence length="36" mass="4199">MVNMQFALNCEGNYQYKQIPGVLPLVKPWYAIMPIK</sequence>
<reference evidence="1" key="1">
    <citation type="submission" date="2014-09" db="EMBL/GenBank/DDBJ databases">
        <authorList>
            <person name="Magalhaes I.L.F."/>
            <person name="Oliveira U."/>
            <person name="Santos F.R."/>
            <person name="Vidigal T.H.D.A."/>
            <person name="Brescovit A.D."/>
            <person name="Santos A.J."/>
        </authorList>
    </citation>
    <scope>NUCLEOTIDE SEQUENCE</scope>
    <source>
        <tissue evidence="1">Shoot tissue taken approximately 20 cm above the soil surface</tissue>
    </source>
</reference>
<dbReference type="AlphaFoldDB" id="A0A0A9CBP9"/>
<dbReference type="EMBL" id="GBRH01228963">
    <property type="protein sequence ID" value="JAD68932.1"/>
    <property type="molecule type" value="Transcribed_RNA"/>
</dbReference>
<protein>
    <submittedName>
        <fullName evidence="1">Uncharacterized protein</fullName>
    </submittedName>
</protein>
<proteinExistence type="predicted"/>
<evidence type="ECO:0000313" key="1">
    <source>
        <dbReference type="EMBL" id="JAD68932.1"/>
    </source>
</evidence>